<evidence type="ECO:0000313" key="2">
    <source>
        <dbReference type="Proteomes" id="UP000024284"/>
    </source>
</evidence>
<dbReference type="EMBL" id="JFZA02000008">
    <property type="protein sequence ID" value="KFG90904.1"/>
    <property type="molecule type" value="Genomic_DNA"/>
</dbReference>
<keyword evidence="2" id="KW-1185">Reference proteome</keyword>
<dbReference type="AlphaFoldDB" id="A0A086PBY6"/>
<gene>
    <name evidence="1" type="ORF">BV98_001271</name>
</gene>
<dbReference type="Proteomes" id="UP000024284">
    <property type="component" value="Unassembled WGS sequence"/>
</dbReference>
<proteinExistence type="predicted"/>
<evidence type="ECO:0000313" key="1">
    <source>
        <dbReference type="EMBL" id="KFG90904.1"/>
    </source>
</evidence>
<dbReference type="STRING" id="76947.GCA_002080435_04077"/>
<dbReference type="PATRIC" id="fig|1219045.3.peg.1302"/>
<name>A0A086PBY6_SPHHM</name>
<accession>A0A086PBY6</accession>
<protein>
    <submittedName>
        <fullName evidence="1">Transposase</fullName>
    </submittedName>
</protein>
<reference evidence="1" key="1">
    <citation type="submission" date="2014-08" db="EMBL/GenBank/DDBJ databases">
        <title>Draft genome sequences of Sphingobium herbicidovorans.</title>
        <authorList>
            <person name="Gan H.M."/>
            <person name="Gan H.Y."/>
            <person name="Savka M.A."/>
        </authorList>
    </citation>
    <scope>NUCLEOTIDE SEQUENCE [LARGE SCALE GENOMIC DNA]</scope>
    <source>
        <strain evidence="1">NBRC 16415</strain>
    </source>
</reference>
<organism evidence="1 2">
    <name type="scientific">Sphingobium herbicidovorans (strain ATCC 700291 / DSM 11019 / CCUG 56400 / KCTC 2939 / LMG 18315 / NBRC 16415 / MH)</name>
    <name type="common">Sphingomonas herbicidovorans</name>
    <dbReference type="NCBI Taxonomy" id="1219045"/>
    <lineage>
        <taxon>Bacteria</taxon>
        <taxon>Pseudomonadati</taxon>
        <taxon>Pseudomonadota</taxon>
        <taxon>Alphaproteobacteria</taxon>
        <taxon>Sphingomonadales</taxon>
        <taxon>Sphingomonadaceae</taxon>
        <taxon>Sphingobium</taxon>
    </lineage>
</organism>
<sequence length="67" mass="6989">MMAPAFVPAIIEEPPSVEPASAKRLRKQARAKDGAVELEIDGVAVKIGRGANAGIIVAIIEAPRATR</sequence>
<comment type="caution">
    <text evidence="1">The sequence shown here is derived from an EMBL/GenBank/DDBJ whole genome shotgun (WGS) entry which is preliminary data.</text>
</comment>